<evidence type="ECO:0000256" key="3">
    <source>
        <dbReference type="SAM" id="SignalP"/>
    </source>
</evidence>
<feature type="signal peptide" evidence="3">
    <location>
        <begin position="1"/>
        <end position="19"/>
    </location>
</feature>
<dbReference type="Proteomes" id="UP000639772">
    <property type="component" value="Chromosome 6"/>
</dbReference>
<dbReference type="EMBL" id="JADCNM010000006">
    <property type="protein sequence ID" value="KAG0479118.1"/>
    <property type="molecule type" value="Genomic_DNA"/>
</dbReference>
<evidence type="ECO:0000256" key="1">
    <source>
        <dbReference type="ARBA" id="ARBA00022737"/>
    </source>
</evidence>
<dbReference type="PANTHER" id="PTHR47926:SF432">
    <property type="entry name" value="(WILD MALAYSIAN BANANA) HYPOTHETICAL PROTEIN"/>
    <property type="match status" value="1"/>
</dbReference>
<dbReference type="InterPro" id="IPR002885">
    <property type="entry name" value="PPR_rpt"/>
</dbReference>
<dbReference type="PROSITE" id="PS51375">
    <property type="entry name" value="PPR"/>
    <property type="match status" value="4"/>
</dbReference>
<keyword evidence="3" id="KW-0732">Signal</keyword>
<comment type="caution">
    <text evidence="4">The sequence shown here is derived from an EMBL/GenBank/DDBJ whole genome shotgun (WGS) entry which is preliminary data.</text>
</comment>
<accession>A0A835R375</accession>
<dbReference type="Pfam" id="PF20431">
    <property type="entry name" value="E_motif"/>
    <property type="match status" value="1"/>
</dbReference>
<gene>
    <name evidence="4" type="ORF">HPP92_013837</name>
</gene>
<evidence type="ECO:0000313" key="5">
    <source>
        <dbReference type="Proteomes" id="UP000639772"/>
    </source>
</evidence>
<keyword evidence="1" id="KW-0677">Repeat</keyword>
<evidence type="ECO:0000256" key="2">
    <source>
        <dbReference type="PROSITE-ProRule" id="PRU00708"/>
    </source>
</evidence>
<feature type="repeat" description="PPR" evidence="2">
    <location>
        <begin position="94"/>
        <end position="128"/>
    </location>
</feature>
<feature type="chain" id="PRO_5032861272" evidence="3">
    <location>
        <begin position="20"/>
        <end position="557"/>
    </location>
</feature>
<reference evidence="4 5" key="1">
    <citation type="journal article" date="2020" name="Nat. Food">
        <title>A phased Vanilla planifolia genome enables genetic improvement of flavour and production.</title>
        <authorList>
            <person name="Hasing T."/>
            <person name="Tang H."/>
            <person name="Brym M."/>
            <person name="Khazi F."/>
            <person name="Huang T."/>
            <person name="Chambers A.H."/>
        </authorList>
    </citation>
    <scope>NUCLEOTIDE SEQUENCE [LARGE SCALE GENOMIC DNA]</scope>
    <source>
        <tissue evidence="4">Leaf</tissue>
    </source>
</reference>
<dbReference type="PANTHER" id="PTHR47926">
    <property type="entry name" value="PENTATRICOPEPTIDE REPEAT-CONTAINING PROTEIN"/>
    <property type="match status" value="1"/>
</dbReference>
<protein>
    <submittedName>
        <fullName evidence="4">Uncharacterized protein</fullName>
    </submittedName>
</protein>
<dbReference type="FunFam" id="1.25.40.10:FF:000348">
    <property type="entry name" value="Pentatricopeptide repeat-containing protein chloroplastic"/>
    <property type="match status" value="1"/>
</dbReference>
<dbReference type="Gene3D" id="1.25.40.10">
    <property type="entry name" value="Tetratricopeptide repeat domain"/>
    <property type="match status" value="4"/>
</dbReference>
<feature type="repeat" description="PPR" evidence="2">
    <location>
        <begin position="328"/>
        <end position="362"/>
    </location>
</feature>
<dbReference type="GO" id="GO:0009451">
    <property type="term" value="P:RNA modification"/>
    <property type="evidence" value="ECO:0007669"/>
    <property type="project" value="InterPro"/>
</dbReference>
<evidence type="ECO:0000313" key="4">
    <source>
        <dbReference type="EMBL" id="KAG0479118.1"/>
    </source>
</evidence>
<feature type="repeat" description="PPR" evidence="2">
    <location>
        <begin position="297"/>
        <end position="327"/>
    </location>
</feature>
<dbReference type="InterPro" id="IPR046960">
    <property type="entry name" value="PPR_At4g14850-like_plant"/>
</dbReference>
<dbReference type="OrthoDB" id="185373at2759"/>
<dbReference type="GO" id="GO:0003723">
    <property type="term" value="F:RNA binding"/>
    <property type="evidence" value="ECO:0007669"/>
    <property type="project" value="InterPro"/>
</dbReference>
<dbReference type="Pfam" id="PF01535">
    <property type="entry name" value="PPR"/>
    <property type="match status" value="4"/>
</dbReference>
<dbReference type="InterPro" id="IPR046848">
    <property type="entry name" value="E_motif"/>
</dbReference>
<dbReference type="NCBIfam" id="TIGR00756">
    <property type="entry name" value="PPR"/>
    <property type="match status" value="4"/>
</dbReference>
<dbReference type="FunFam" id="1.25.40.10:FF:000242">
    <property type="entry name" value="Pentatricopeptide repeat-containing protein"/>
    <property type="match status" value="1"/>
</dbReference>
<name>A0A835R375_VANPL</name>
<dbReference type="InterPro" id="IPR011990">
    <property type="entry name" value="TPR-like_helical_dom_sf"/>
</dbReference>
<dbReference type="Pfam" id="PF13041">
    <property type="entry name" value="PPR_2"/>
    <property type="match status" value="1"/>
</dbReference>
<feature type="repeat" description="PPR" evidence="2">
    <location>
        <begin position="195"/>
        <end position="229"/>
    </location>
</feature>
<organism evidence="4 5">
    <name type="scientific">Vanilla planifolia</name>
    <name type="common">Vanilla</name>
    <dbReference type="NCBI Taxonomy" id="51239"/>
    <lineage>
        <taxon>Eukaryota</taxon>
        <taxon>Viridiplantae</taxon>
        <taxon>Streptophyta</taxon>
        <taxon>Embryophyta</taxon>
        <taxon>Tracheophyta</taxon>
        <taxon>Spermatophyta</taxon>
        <taxon>Magnoliopsida</taxon>
        <taxon>Liliopsida</taxon>
        <taxon>Asparagales</taxon>
        <taxon>Orchidaceae</taxon>
        <taxon>Vanilloideae</taxon>
        <taxon>Vanilleae</taxon>
        <taxon>Vanilla</taxon>
    </lineage>
</organism>
<proteinExistence type="predicted"/>
<dbReference type="AlphaFoldDB" id="A0A835R375"/>
<sequence length="557" mass="62236">MAGRRCFIRLLSSLPFVCSSQTSEGTHHPTPLYFLTLLLDQCSSFNHLSQVHSFMFGRGLDQDNLLLSKFINVCSALGFKDYAFLVFDRKQKPDLYLFNTMIRSLCRLDSAKDAIDIFNRIQVMGFRPDTFSFPFVLKAAARLCAVQVGRGIHGQVTRFGLASDIHISTGLVHMYSTCRNIDDARSLFDEIPHRDVVLWNAMVAGYAKLGYVDSARDLFESIQERNVISWTSLIAGYAQVNRSVEALAMFRRMQLEDHIEPDEVTLLSALSACAQLGATELGEWIHSLVGKLRLRKTIPLMNALIDMYAKSGSIWKALEVFESMKSKSVVTWTTIIAGFALHGLGKQALEFLSRMEWEDIVPNGITFVAILSACSHIGDVELGRRYFSYMKSCYHIEPQIEHYGCLVDILGRAGCLSEAWNLVRDMPFVPNAAIWGSLLAAARNHGDIGLGEEALRHLIEVEPQNSGNYSILSNIYAAHGKWGNVGKLRKVMKDSGIVKVPGGSSIELDGKVHEFTSRDGVHPSFEKIHEILIVVNEHIKTTGLLSKLSIDLWEAEE</sequence>